<feature type="region of interest" description="Disordered" evidence="1">
    <location>
        <begin position="1"/>
        <end position="27"/>
    </location>
</feature>
<feature type="compositionally biased region" description="Basic and acidic residues" evidence="1">
    <location>
        <begin position="250"/>
        <end position="264"/>
    </location>
</feature>
<keyword evidence="3" id="KW-1185">Reference proteome</keyword>
<evidence type="ECO:0000313" key="3">
    <source>
        <dbReference type="Proteomes" id="UP001319883"/>
    </source>
</evidence>
<evidence type="ECO:0008006" key="4">
    <source>
        <dbReference type="Google" id="ProtNLM"/>
    </source>
</evidence>
<sequence>MTGIGSIKGSAQELRERQSADARQREGAKWILNPNEISGDYDASRMLETTLGGVRRKITNDDLAAFRHNARVAGQRFKGGINVRGVVDLSTNEDRKRARTQIRMAVAAASRPVSTGALEVRFITNASGLTKGAPNRYQPVVEFLDFSSVVADGSLTPQKAAVRLRQGGIRFNCDCDHHRYRLRYIATIGGYNAGRDEAGFPKITNPGLSGVACKHVLRVMAEIEGGSAVQMFLAKAVEKVRAGMTGRQYTSEKEAERQARKQDSRPMAANAQDTGDRDFDRARRALRRQSRATTTKPKRTANGSKRMQALGASPAARDKLMATTRDLGLTPEEAVAILQAAAKGKS</sequence>
<dbReference type="Proteomes" id="UP001319883">
    <property type="component" value="Unassembled WGS sequence"/>
</dbReference>
<comment type="caution">
    <text evidence="2">The sequence shown here is derived from an EMBL/GenBank/DDBJ whole genome shotgun (WGS) entry which is preliminary data.</text>
</comment>
<organism evidence="2 3">
    <name type="scientific">Modicisalibacter tunisiensis</name>
    <dbReference type="NCBI Taxonomy" id="390637"/>
    <lineage>
        <taxon>Bacteria</taxon>
        <taxon>Pseudomonadati</taxon>
        <taxon>Pseudomonadota</taxon>
        <taxon>Gammaproteobacteria</taxon>
        <taxon>Oceanospirillales</taxon>
        <taxon>Halomonadaceae</taxon>
        <taxon>Modicisalibacter</taxon>
    </lineage>
</organism>
<evidence type="ECO:0000313" key="2">
    <source>
        <dbReference type="EMBL" id="MBZ9568507.1"/>
    </source>
</evidence>
<gene>
    <name evidence="2" type="ORF">KGQ91_12585</name>
</gene>
<feature type="region of interest" description="Disordered" evidence="1">
    <location>
        <begin position="246"/>
        <end position="319"/>
    </location>
</feature>
<protein>
    <recommendedName>
        <fullName evidence="4">SWIM-type domain-containing protein</fullName>
    </recommendedName>
</protein>
<proteinExistence type="predicted"/>
<reference evidence="2 3" key="1">
    <citation type="submission" date="2021-05" db="EMBL/GenBank/DDBJ databases">
        <title>Petroleum and Energy Research Collection (APPE): ex situ preservation of microbial diversity associated with the oil industry and exploitation of its biotechnological potential.</title>
        <authorList>
            <person name="Paixao C.T.M."/>
            <person name="Gomes M.B."/>
            <person name="Oliveira V.M."/>
        </authorList>
    </citation>
    <scope>NUCLEOTIDE SEQUENCE [LARGE SCALE GENOMIC DNA]</scope>
    <source>
        <strain evidence="2 3">LIT2</strain>
    </source>
</reference>
<accession>A0ABS7X3E1</accession>
<feature type="compositionally biased region" description="Basic and acidic residues" evidence="1">
    <location>
        <begin position="274"/>
        <end position="283"/>
    </location>
</feature>
<feature type="compositionally biased region" description="Basic and acidic residues" evidence="1">
    <location>
        <begin position="13"/>
        <end position="27"/>
    </location>
</feature>
<dbReference type="EMBL" id="JAGXFD010000001">
    <property type="protein sequence ID" value="MBZ9568507.1"/>
    <property type="molecule type" value="Genomic_DNA"/>
</dbReference>
<name>A0ABS7X3E1_9GAMM</name>
<dbReference type="RefSeq" id="WP_224421114.1">
    <property type="nucleotide sequence ID" value="NZ_JAGXFD010000001.1"/>
</dbReference>
<evidence type="ECO:0000256" key="1">
    <source>
        <dbReference type="SAM" id="MobiDB-lite"/>
    </source>
</evidence>